<feature type="transmembrane region" description="Helical" evidence="3">
    <location>
        <begin position="887"/>
        <end position="908"/>
    </location>
</feature>
<dbReference type="PANTHER" id="PTHR11161:SF4">
    <property type="entry name" value="DROP DEAD"/>
    <property type="match status" value="1"/>
</dbReference>
<gene>
    <name evidence="6" type="ORF">BINO364_LOCUS4030</name>
</gene>
<feature type="region of interest" description="Disordered" evidence="2">
    <location>
        <begin position="136"/>
        <end position="167"/>
    </location>
</feature>
<dbReference type="AlphaFoldDB" id="A0A8J9Y8P1"/>
<dbReference type="PANTHER" id="PTHR11161">
    <property type="entry name" value="O-ACYLTRANSFERASE"/>
    <property type="match status" value="1"/>
</dbReference>
<evidence type="ECO:0000259" key="5">
    <source>
        <dbReference type="SMART" id="SM00703"/>
    </source>
</evidence>
<sequence>MVCHRWTLALILLTVPLLVTVISAFRVRLPGSSHEVKSDFRRHKCEDCDVSDSGLDPVSYKLKKESVKRLDDVKKILKDKRLLIEEKLGKTSFDSEDNDDEDDERVLEKATLENVKLKTDSEKKIKGKKPSLVLDFDDDDDSDIEDDDEYDEPIPKSAKEEPEAKKKTEFLSSYKDIKLLPKIKTKDKDESKVDDYSDEEDKKQRLKEQIPVRDLKAKTLQPKDIIKENLKSKEKPLKVKDSTGDDKEVKSSKVLQDGEKLKSKTEYKIKENLVKESISLKPILEKKALKDDIQVKGKQLDNKEIKIEKKPEKSIKITIPKVKKQLSPPLEETKTDLDETQDKENVTKRLSTDNRVQHLSEALLRRNLLQSEFEDFYAFLPTFAPNFSRIHNPECRRHGQILLRQLRGSKLWALNMLDATAKIPSGLLQGNGVQLGDFDQCLGVRARVQLDTGSVVKIQGKYCLAMIDVKAEQPELEMAVHLAQAKNLFKSRIDDPGHFVPRVSTLSWGICVPSPCGPEDVEVVLRDAIKHYQYKIGVSVRVKVDEEDCHVKKGPNWWNEWLEIPTLLTISLYAIVLILVLIATLQDFLARNISENDNARDGDGKKEEKSKNNKKSHGIISSFSLYNTFGKLVAPVSKNEISCIHGLRAIATLAILFAHKFLPVGVTPYTNRLRLSEIVSSPLLSWCRAGWMFTDCFLLLSGTLTSYRKSTDEAFAAKLLSRYLRLTPALAAIVFFYAYIWDNISSGPMWGTLVTKNVEICQKGWWWNLLYIQNYHGLENMCAPQTHHMALDFQLTILGGIIVWAIQYEVPFSSFVMPILHLSSAYSRYNTYKNHRLTILAYQGVSVSQLYRTGRLSYTSVFHRCTSYLVGIRLGLALRTPATHSKILNIMGWFICGTLMGLVLWAGADSGYLDYHYDVTFSALYATLAPIATALAFSWFIYAVHNGQSNILSRLLSCRPLLFISRISYALYLIQFIVFLTNTATIRASKEFSLMSMFDLEEISTILLSSILLTVTLVIPLQSLPKISSIFKSNEIEDTPVENSKSDPIKNKLETEKKDDNEVVREVPQIKRSFIAHREVLEEIPEVEVEYEIQREAHEGLEEILEEDDTLEEEQDRLDEDLEIIEEEQGEEDLEEDFWADRGDYLPRRSLSNNQDVDEWEWTANGNETGSRNFQYRR</sequence>
<feature type="compositionally biased region" description="Polar residues" evidence="2">
    <location>
        <begin position="1164"/>
        <end position="1178"/>
    </location>
</feature>
<feature type="region of interest" description="Disordered" evidence="2">
    <location>
        <begin position="226"/>
        <end position="255"/>
    </location>
</feature>
<keyword evidence="7" id="KW-1185">Reference proteome</keyword>
<feature type="coiled-coil region" evidence="1">
    <location>
        <begin position="1101"/>
        <end position="1131"/>
    </location>
</feature>
<feature type="transmembrane region" description="Helical" evidence="3">
    <location>
        <begin position="570"/>
        <end position="590"/>
    </location>
</feature>
<evidence type="ECO:0000256" key="3">
    <source>
        <dbReference type="SAM" id="Phobius"/>
    </source>
</evidence>
<dbReference type="InterPro" id="IPR052728">
    <property type="entry name" value="O2_lipid_transport_reg"/>
</dbReference>
<keyword evidence="1" id="KW-0175">Coiled coil</keyword>
<evidence type="ECO:0000313" key="6">
    <source>
        <dbReference type="EMBL" id="CAH0717420.1"/>
    </source>
</evidence>
<feature type="transmembrane region" description="Helical" evidence="3">
    <location>
        <begin position="963"/>
        <end position="983"/>
    </location>
</feature>
<dbReference type="Proteomes" id="UP000838878">
    <property type="component" value="Chromosome 12"/>
</dbReference>
<keyword evidence="3" id="KW-0472">Membrane</keyword>
<protein>
    <recommendedName>
        <fullName evidence="5">Nose resistant-to-fluoxetine protein N-terminal domain-containing protein</fullName>
    </recommendedName>
</protein>
<keyword evidence="4" id="KW-0732">Signal</keyword>
<feature type="domain" description="Nose resistant-to-fluoxetine protein N-terminal" evidence="5">
    <location>
        <begin position="392"/>
        <end position="544"/>
    </location>
</feature>
<name>A0A8J9Y8P1_9NEOP</name>
<feature type="signal peptide" evidence="4">
    <location>
        <begin position="1"/>
        <end position="24"/>
    </location>
</feature>
<evidence type="ECO:0000256" key="2">
    <source>
        <dbReference type="SAM" id="MobiDB-lite"/>
    </source>
</evidence>
<keyword evidence="3" id="KW-0812">Transmembrane</keyword>
<feature type="compositionally biased region" description="Basic and acidic residues" evidence="2">
    <location>
        <begin position="153"/>
        <end position="167"/>
    </location>
</feature>
<dbReference type="SMART" id="SM00703">
    <property type="entry name" value="NRF"/>
    <property type="match status" value="1"/>
</dbReference>
<accession>A0A8J9Y8P1</accession>
<feature type="region of interest" description="Disordered" evidence="2">
    <location>
        <begin position="186"/>
        <end position="214"/>
    </location>
</feature>
<dbReference type="OrthoDB" id="8196286at2759"/>
<dbReference type="Pfam" id="PF20146">
    <property type="entry name" value="NRF"/>
    <property type="match status" value="1"/>
</dbReference>
<dbReference type="InterPro" id="IPR006621">
    <property type="entry name" value="Nose-resist-to-fluoxetine_N"/>
</dbReference>
<feature type="transmembrane region" description="Helical" evidence="3">
    <location>
        <begin position="797"/>
        <end position="820"/>
    </location>
</feature>
<feature type="region of interest" description="Disordered" evidence="2">
    <location>
        <begin position="1156"/>
        <end position="1178"/>
    </location>
</feature>
<feature type="transmembrane region" description="Helical" evidence="3">
    <location>
        <begin position="920"/>
        <end position="942"/>
    </location>
</feature>
<evidence type="ECO:0000256" key="4">
    <source>
        <dbReference type="SAM" id="SignalP"/>
    </source>
</evidence>
<dbReference type="EMBL" id="OV170232">
    <property type="protein sequence ID" value="CAH0717420.1"/>
    <property type="molecule type" value="Genomic_DNA"/>
</dbReference>
<feature type="compositionally biased region" description="Acidic residues" evidence="2">
    <location>
        <begin position="136"/>
        <end position="152"/>
    </location>
</feature>
<organism evidence="6 7">
    <name type="scientific">Brenthis ino</name>
    <name type="common">lesser marbled fritillary</name>
    <dbReference type="NCBI Taxonomy" id="405034"/>
    <lineage>
        <taxon>Eukaryota</taxon>
        <taxon>Metazoa</taxon>
        <taxon>Ecdysozoa</taxon>
        <taxon>Arthropoda</taxon>
        <taxon>Hexapoda</taxon>
        <taxon>Insecta</taxon>
        <taxon>Pterygota</taxon>
        <taxon>Neoptera</taxon>
        <taxon>Endopterygota</taxon>
        <taxon>Lepidoptera</taxon>
        <taxon>Glossata</taxon>
        <taxon>Ditrysia</taxon>
        <taxon>Papilionoidea</taxon>
        <taxon>Nymphalidae</taxon>
        <taxon>Heliconiinae</taxon>
        <taxon>Argynnini</taxon>
        <taxon>Brenthis</taxon>
    </lineage>
</organism>
<feature type="transmembrane region" description="Helical" evidence="3">
    <location>
        <begin position="1003"/>
        <end position="1024"/>
    </location>
</feature>
<feature type="chain" id="PRO_5035433197" description="Nose resistant-to-fluoxetine protein N-terminal domain-containing protein" evidence="4">
    <location>
        <begin position="25"/>
        <end position="1178"/>
    </location>
</feature>
<feature type="non-terminal residue" evidence="6">
    <location>
        <position position="1178"/>
    </location>
</feature>
<keyword evidence="3" id="KW-1133">Transmembrane helix</keyword>
<reference evidence="6" key="1">
    <citation type="submission" date="2021-12" db="EMBL/GenBank/DDBJ databases">
        <authorList>
            <person name="Martin H S."/>
        </authorList>
    </citation>
    <scope>NUCLEOTIDE SEQUENCE</scope>
</reference>
<evidence type="ECO:0000256" key="1">
    <source>
        <dbReference type="SAM" id="Coils"/>
    </source>
</evidence>
<evidence type="ECO:0000313" key="7">
    <source>
        <dbReference type="Proteomes" id="UP000838878"/>
    </source>
</evidence>
<proteinExistence type="predicted"/>
<feature type="transmembrane region" description="Helical" evidence="3">
    <location>
        <begin position="719"/>
        <end position="740"/>
    </location>
</feature>